<dbReference type="EMBL" id="QXFT01000018">
    <property type="protein sequence ID" value="KAE9359382.1"/>
    <property type="molecule type" value="Genomic_DNA"/>
</dbReference>
<keyword evidence="5" id="KW-1185">Reference proteome</keyword>
<dbReference type="AlphaFoldDB" id="A0A6A3P363"/>
<dbReference type="Proteomes" id="UP000429607">
    <property type="component" value="Unassembled WGS sequence"/>
</dbReference>
<evidence type="ECO:0000313" key="4">
    <source>
        <dbReference type="Proteomes" id="UP000429607"/>
    </source>
</evidence>
<dbReference type="EMBL" id="QXFU01000014">
    <property type="protein sequence ID" value="KAE9048206.1"/>
    <property type="molecule type" value="Genomic_DNA"/>
</dbReference>
<name>A0A6A3P363_9STRA</name>
<evidence type="ECO:0000313" key="2">
    <source>
        <dbReference type="EMBL" id="KAE9052412.1"/>
    </source>
</evidence>
<evidence type="ECO:0000313" key="3">
    <source>
        <dbReference type="EMBL" id="KAE9359382.1"/>
    </source>
</evidence>
<evidence type="ECO:0000313" key="6">
    <source>
        <dbReference type="Proteomes" id="UP000435112"/>
    </source>
</evidence>
<dbReference type="Proteomes" id="UP000434957">
    <property type="component" value="Unassembled WGS sequence"/>
</dbReference>
<evidence type="ECO:0000313" key="5">
    <source>
        <dbReference type="Proteomes" id="UP000434957"/>
    </source>
</evidence>
<protein>
    <submittedName>
        <fullName evidence="2">Uncharacterized protein</fullName>
    </submittedName>
</protein>
<dbReference type="EMBL" id="QXFV01000013">
    <property type="protein sequence ID" value="KAE9052412.1"/>
    <property type="molecule type" value="Genomic_DNA"/>
</dbReference>
<accession>A0A6A3P363</accession>
<organism evidence="2 4">
    <name type="scientific">Phytophthora rubi</name>
    <dbReference type="NCBI Taxonomy" id="129364"/>
    <lineage>
        <taxon>Eukaryota</taxon>
        <taxon>Sar</taxon>
        <taxon>Stramenopiles</taxon>
        <taxon>Oomycota</taxon>
        <taxon>Peronosporomycetes</taxon>
        <taxon>Peronosporales</taxon>
        <taxon>Peronosporaceae</taxon>
        <taxon>Phytophthora</taxon>
    </lineage>
</organism>
<evidence type="ECO:0000313" key="1">
    <source>
        <dbReference type="EMBL" id="KAE9048206.1"/>
    </source>
</evidence>
<comment type="caution">
    <text evidence="2">The sequence shown here is derived from an EMBL/GenBank/DDBJ whole genome shotgun (WGS) entry which is preliminary data.</text>
</comment>
<proteinExistence type="predicted"/>
<sequence>MGKSTDRITIEQEFAKLELLLIQTADDAVNCLKVLKGNLSDYDSRHGLRIINTSKTFMRGDVRAVKDTTSELRNAANQIAECESPSESEITAARTAMNATSDVMNDLAATGRTYVKNKLKSRGT</sequence>
<dbReference type="Proteomes" id="UP000435112">
    <property type="component" value="Unassembled WGS sequence"/>
</dbReference>
<gene>
    <name evidence="2" type="ORF">PR001_g521</name>
    <name evidence="1" type="ORF">PR002_g578</name>
    <name evidence="3" type="ORF">PR003_g758</name>
</gene>
<reference evidence="4 6" key="1">
    <citation type="submission" date="2018-09" db="EMBL/GenBank/DDBJ databases">
        <title>Genomic investigation of the strawberry pathogen Phytophthora fragariae indicates pathogenicity is determined by transcriptional variation in three key races.</title>
        <authorList>
            <person name="Adams T.M."/>
            <person name="Armitage A.D."/>
            <person name="Sobczyk M.K."/>
            <person name="Bates H.J."/>
            <person name="Dunwell J.M."/>
            <person name="Nellist C.F."/>
            <person name="Harrison R.J."/>
        </authorList>
    </citation>
    <scope>NUCLEOTIDE SEQUENCE [LARGE SCALE GENOMIC DNA]</scope>
    <source>
        <strain evidence="2 4">SCRP249</strain>
        <strain evidence="1 6">SCRP324</strain>
        <strain evidence="3 5">SCRP333</strain>
    </source>
</reference>
<dbReference type="OrthoDB" id="121399at2759"/>